<reference evidence="2 3" key="1">
    <citation type="submission" date="2019-06" db="EMBL/GenBank/DDBJ databases">
        <title>Whole genome shotgun sequence of Nitrobacter winogradskyi NBRC 14297.</title>
        <authorList>
            <person name="Hosoyama A."/>
            <person name="Uohara A."/>
            <person name="Ohji S."/>
            <person name="Ichikawa N."/>
        </authorList>
    </citation>
    <scope>NUCLEOTIDE SEQUENCE [LARGE SCALE GENOMIC DNA]</scope>
    <source>
        <strain evidence="2 3">NBRC 14297</strain>
    </source>
</reference>
<proteinExistence type="predicted"/>
<name>A0A4Y3W6R2_NITWI</name>
<evidence type="ECO:0000256" key="1">
    <source>
        <dbReference type="SAM" id="MobiDB-lite"/>
    </source>
</evidence>
<gene>
    <name evidence="2" type="ORF">NWI01_01600</name>
</gene>
<dbReference type="OrthoDB" id="8141515at2"/>
<organism evidence="2 3">
    <name type="scientific">Nitrobacter winogradskyi</name>
    <name type="common">Nitrobacter agilis</name>
    <dbReference type="NCBI Taxonomy" id="913"/>
    <lineage>
        <taxon>Bacteria</taxon>
        <taxon>Pseudomonadati</taxon>
        <taxon>Pseudomonadota</taxon>
        <taxon>Alphaproteobacteria</taxon>
        <taxon>Hyphomicrobiales</taxon>
        <taxon>Nitrobacteraceae</taxon>
        <taxon>Nitrobacter</taxon>
    </lineage>
</organism>
<dbReference type="EMBL" id="BJNF01000002">
    <property type="protein sequence ID" value="GEC14268.1"/>
    <property type="molecule type" value="Genomic_DNA"/>
</dbReference>
<protein>
    <recommendedName>
        <fullName evidence="4">Mor transcription activator domain-containing protein</fullName>
    </recommendedName>
</protein>
<dbReference type="RefSeq" id="WP_141381843.1">
    <property type="nucleotide sequence ID" value="NZ_BJNF01000002.1"/>
</dbReference>
<accession>A0A4Y3W6R2</accession>
<comment type="caution">
    <text evidence="2">The sequence shown here is derived from an EMBL/GenBank/DDBJ whole genome shotgun (WGS) entry which is preliminary data.</text>
</comment>
<evidence type="ECO:0000313" key="3">
    <source>
        <dbReference type="Proteomes" id="UP000318825"/>
    </source>
</evidence>
<dbReference type="SUPFAM" id="SSF46689">
    <property type="entry name" value="Homeodomain-like"/>
    <property type="match status" value="1"/>
</dbReference>
<dbReference type="AlphaFoldDB" id="A0A4Y3W6R2"/>
<feature type="compositionally biased region" description="Basic residues" evidence="1">
    <location>
        <begin position="111"/>
        <end position="126"/>
    </location>
</feature>
<evidence type="ECO:0000313" key="2">
    <source>
        <dbReference type="EMBL" id="GEC14268.1"/>
    </source>
</evidence>
<evidence type="ECO:0008006" key="4">
    <source>
        <dbReference type="Google" id="ProtNLM"/>
    </source>
</evidence>
<feature type="region of interest" description="Disordered" evidence="1">
    <location>
        <begin position="108"/>
        <end position="132"/>
    </location>
</feature>
<dbReference type="Proteomes" id="UP000318825">
    <property type="component" value="Unassembled WGS sequence"/>
</dbReference>
<sequence length="132" mass="14529">MTEKLPGVLAEIAELIGEAGALAIAARRGGTRVYFPQKVPADHWLVACVGLKAAAMVSERFGGETCDIPLVIGGTYRQFIRAIAERIHELDGTGDSHAHEIAHRLGVTQRTVHRHRAHHRGGHRDKRQKDLF</sequence>
<dbReference type="InterPro" id="IPR009057">
    <property type="entry name" value="Homeodomain-like_sf"/>
</dbReference>